<dbReference type="SMART" id="SM00825">
    <property type="entry name" value="PKS_KS"/>
    <property type="match status" value="1"/>
</dbReference>
<keyword evidence="1" id="KW-0808">Transferase</keyword>
<dbReference type="PANTHER" id="PTHR43775:SF23">
    <property type="entry name" value="FATTY ACID SYNTHASE 3"/>
    <property type="match status" value="1"/>
</dbReference>
<dbReference type="PANTHER" id="PTHR43775">
    <property type="entry name" value="FATTY ACID SYNTHASE"/>
    <property type="match status" value="1"/>
</dbReference>
<evidence type="ECO:0000313" key="4">
    <source>
        <dbReference type="RefSeq" id="XP_017774978.1"/>
    </source>
</evidence>
<dbReference type="Proteomes" id="UP000695000">
    <property type="component" value="Unplaced"/>
</dbReference>
<sequence length="389" mass="42702">MGISGKFPNCNNIEEYLENLMNKVNMCDDDERRWKHTNPEIPKLAGKINQPEKFDTGFFGIHQNQAEEMDPVIRMSLESAYEAIADAGMSPEDVKGSRTGVFVGSFYSEAESINCYKNLKPQGYSLVGCTKSMISQRISYALHLKGPSLICDTACSSSLEAMNQAYKSICEGKCDMAIVGGTNLCFNPNATLQYARLGVLNMKAECRPFDDNAHGFTRSEAIVMILLQKKKVAKRIYTEVVHCKSNVDGYKEQGILQPSGDGYSLLFKEVYEEANISPTSVAYIEAHGTGTVVGDPLEVNCINDFFCSGRKNALHLGSCKSNIGHTEPASGLCGITKLIFAMETGIIPPNINFDKPNKNIKALVDGSIKVVTEKTPWPKDLKFGGINNL</sequence>
<evidence type="ECO:0000256" key="1">
    <source>
        <dbReference type="RuleBase" id="RU003694"/>
    </source>
</evidence>
<accession>A0ABM1MK78</accession>
<dbReference type="RefSeq" id="XP_017774978.1">
    <property type="nucleotide sequence ID" value="XM_017919489.1"/>
</dbReference>
<dbReference type="SUPFAM" id="SSF53901">
    <property type="entry name" value="Thiolase-like"/>
    <property type="match status" value="1"/>
</dbReference>
<organism evidence="3 4">
    <name type="scientific">Nicrophorus vespilloides</name>
    <name type="common">Boreal carrion beetle</name>
    <dbReference type="NCBI Taxonomy" id="110193"/>
    <lineage>
        <taxon>Eukaryota</taxon>
        <taxon>Metazoa</taxon>
        <taxon>Ecdysozoa</taxon>
        <taxon>Arthropoda</taxon>
        <taxon>Hexapoda</taxon>
        <taxon>Insecta</taxon>
        <taxon>Pterygota</taxon>
        <taxon>Neoptera</taxon>
        <taxon>Endopterygota</taxon>
        <taxon>Coleoptera</taxon>
        <taxon>Polyphaga</taxon>
        <taxon>Staphyliniformia</taxon>
        <taxon>Silphidae</taxon>
        <taxon>Nicrophorinae</taxon>
        <taxon>Nicrophorus</taxon>
    </lineage>
</organism>
<protein>
    <submittedName>
        <fullName evidence="4">Fatty acid synthase-like</fullName>
    </submittedName>
</protein>
<feature type="domain" description="Ketosynthase family 3 (KS3)" evidence="2">
    <location>
        <begin position="1"/>
        <end position="389"/>
    </location>
</feature>
<dbReference type="GeneID" id="108561518"/>
<feature type="non-terminal residue" evidence="4">
    <location>
        <position position="389"/>
    </location>
</feature>
<dbReference type="Pfam" id="PF00109">
    <property type="entry name" value="ketoacyl-synt"/>
    <property type="match status" value="1"/>
</dbReference>
<dbReference type="Gene3D" id="3.40.47.10">
    <property type="match status" value="1"/>
</dbReference>
<dbReference type="CDD" id="cd00833">
    <property type="entry name" value="PKS"/>
    <property type="match status" value="1"/>
</dbReference>
<dbReference type="InterPro" id="IPR050091">
    <property type="entry name" value="PKS_NRPS_Biosynth_Enz"/>
</dbReference>
<dbReference type="InterPro" id="IPR016039">
    <property type="entry name" value="Thiolase-like"/>
</dbReference>
<dbReference type="InterPro" id="IPR014030">
    <property type="entry name" value="Ketoacyl_synth_N"/>
</dbReference>
<dbReference type="PROSITE" id="PS52004">
    <property type="entry name" value="KS3_2"/>
    <property type="match status" value="1"/>
</dbReference>
<dbReference type="InterPro" id="IPR014031">
    <property type="entry name" value="Ketoacyl_synth_C"/>
</dbReference>
<reference evidence="4" key="1">
    <citation type="submission" date="2025-08" db="UniProtKB">
        <authorList>
            <consortium name="RefSeq"/>
        </authorList>
    </citation>
    <scope>IDENTIFICATION</scope>
    <source>
        <tissue evidence="4">Whole Larva</tissue>
    </source>
</reference>
<dbReference type="InterPro" id="IPR020841">
    <property type="entry name" value="PKS_Beta-ketoAc_synthase_dom"/>
</dbReference>
<proteinExistence type="inferred from homology"/>
<comment type="similarity">
    <text evidence="1">Belongs to the thiolase-like superfamily. Beta-ketoacyl-ACP synthases family.</text>
</comment>
<evidence type="ECO:0000259" key="2">
    <source>
        <dbReference type="PROSITE" id="PS52004"/>
    </source>
</evidence>
<gene>
    <name evidence="4" type="primary">LOC108561518</name>
</gene>
<evidence type="ECO:0000313" key="3">
    <source>
        <dbReference type="Proteomes" id="UP000695000"/>
    </source>
</evidence>
<name>A0ABM1MK78_NICVS</name>
<dbReference type="Pfam" id="PF02801">
    <property type="entry name" value="Ketoacyl-synt_C"/>
    <property type="match status" value="1"/>
</dbReference>
<keyword evidence="3" id="KW-1185">Reference proteome</keyword>